<feature type="chain" id="PRO_5040921724" evidence="1">
    <location>
        <begin position="23"/>
        <end position="146"/>
    </location>
</feature>
<comment type="caution">
    <text evidence="2">The sequence shown here is derived from an EMBL/GenBank/DDBJ whole genome shotgun (WGS) entry which is preliminary data.</text>
</comment>
<evidence type="ECO:0000256" key="1">
    <source>
        <dbReference type="SAM" id="SignalP"/>
    </source>
</evidence>
<protein>
    <submittedName>
        <fullName evidence="2">Uncharacterized protein</fullName>
    </submittedName>
</protein>
<dbReference type="AlphaFoldDB" id="A0A9X1YUR2"/>
<accession>A0A9X1YUR2</accession>
<reference evidence="2 3" key="1">
    <citation type="journal article" date="2022" name="Int. J. Syst. Evol. Microbiol.">
        <title>Pseudomonas aegrilactucae sp. nov. and Pseudomonas morbosilactucae sp. nov., pathogens causing bacterial rot of lettuce in Japan.</title>
        <authorList>
            <person name="Sawada H."/>
            <person name="Fujikawa T."/>
            <person name="Satou M."/>
        </authorList>
    </citation>
    <scope>NUCLEOTIDE SEQUENCE [LARGE SCALE GENOMIC DNA]</scope>
    <source>
        <strain evidence="2 3">MAFF 302030</strain>
    </source>
</reference>
<evidence type="ECO:0000313" key="2">
    <source>
        <dbReference type="EMBL" id="MCK9797951.1"/>
    </source>
</evidence>
<dbReference type="RefSeq" id="WP_268264941.1">
    <property type="nucleotide sequence ID" value="NZ_JALQCW010000019.1"/>
</dbReference>
<reference evidence="2 3" key="2">
    <citation type="journal article" date="2023" name="Plant Pathol.">
        <title>Dismantling and reorganizing Pseudomonas marginalis sensu#lato.</title>
        <authorList>
            <person name="Sawada H."/>
            <person name="Fujikawa T."/>
            <person name="Satou M."/>
        </authorList>
    </citation>
    <scope>NUCLEOTIDE SEQUENCE [LARGE SCALE GENOMIC DNA]</scope>
    <source>
        <strain evidence="2 3">MAFF 302030</strain>
    </source>
</reference>
<dbReference type="EMBL" id="JALQCW010000019">
    <property type="protein sequence ID" value="MCK9797951.1"/>
    <property type="molecule type" value="Genomic_DNA"/>
</dbReference>
<gene>
    <name evidence="2" type="ORF">M1B34_09480</name>
</gene>
<organism evidence="2 3">
    <name type="scientific">Pseudomonas morbosilactucae</name>
    <dbReference type="NCBI Taxonomy" id="2938197"/>
    <lineage>
        <taxon>Bacteria</taxon>
        <taxon>Pseudomonadati</taxon>
        <taxon>Pseudomonadota</taxon>
        <taxon>Gammaproteobacteria</taxon>
        <taxon>Pseudomonadales</taxon>
        <taxon>Pseudomonadaceae</taxon>
        <taxon>Pseudomonas</taxon>
    </lineage>
</organism>
<keyword evidence="1" id="KW-0732">Signal</keyword>
<feature type="signal peptide" evidence="1">
    <location>
        <begin position="1"/>
        <end position="22"/>
    </location>
</feature>
<name>A0A9X1YUR2_9PSED</name>
<dbReference type="Proteomes" id="UP001155059">
    <property type="component" value="Unassembled WGS sequence"/>
</dbReference>
<proteinExistence type="predicted"/>
<sequence>MLMKRNGLALLLGLCLSASALAATDNDRPPVADKMVAFSGEQGIKVSTLRFGERAANEALVMVDGIDHDWQRKIQKMHVEKTSRDTRYSTQVNGKPYVVLIVNGNYGELYLPGETRELRVGYDASLSEQTPPQHFLTDYLEQAAKL</sequence>
<evidence type="ECO:0000313" key="3">
    <source>
        <dbReference type="Proteomes" id="UP001155059"/>
    </source>
</evidence>